<feature type="transmembrane region" description="Helical" evidence="1">
    <location>
        <begin position="79"/>
        <end position="95"/>
    </location>
</feature>
<keyword evidence="4" id="KW-1185">Reference proteome</keyword>
<keyword evidence="1" id="KW-1133">Transmembrane helix</keyword>
<feature type="transmembrane region" description="Helical" evidence="1">
    <location>
        <begin position="7"/>
        <end position="26"/>
    </location>
</feature>
<comment type="caution">
    <text evidence="3">The sequence shown here is derived from an EMBL/GenBank/DDBJ whole genome shotgun (WGS) entry which is preliminary data.</text>
</comment>
<feature type="transmembrane region" description="Helical" evidence="1">
    <location>
        <begin position="123"/>
        <end position="143"/>
    </location>
</feature>
<proteinExistence type="predicted"/>
<evidence type="ECO:0000256" key="1">
    <source>
        <dbReference type="SAM" id="Phobius"/>
    </source>
</evidence>
<dbReference type="Proteomes" id="UP001595632">
    <property type="component" value="Unassembled WGS sequence"/>
</dbReference>
<evidence type="ECO:0000313" key="3">
    <source>
        <dbReference type="EMBL" id="MFC3144356.1"/>
    </source>
</evidence>
<dbReference type="Pfam" id="PF07331">
    <property type="entry name" value="TctB"/>
    <property type="match status" value="1"/>
</dbReference>
<accession>A0ABV7GXV9</accession>
<keyword evidence="1" id="KW-0812">Transmembrane</keyword>
<evidence type="ECO:0000259" key="2">
    <source>
        <dbReference type="Pfam" id="PF07331"/>
    </source>
</evidence>
<sequence length="155" mass="16519">MRIHDSLIGALFVLFGGWVLFTALGFPDMPGQSIGPGTFPSILGVVFLLGGAALIVTGRMRGERTLADPNAGWRKPHRLMAAGLATVGVLALALGFETVGFPLGASILMYALFFLEGYRRPQWLALCVVFAVGLHVLMTRFLLVPLPAGLLEGIL</sequence>
<feature type="domain" description="DUF1468" evidence="2">
    <location>
        <begin position="7"/>
        <end position="147"/>
    </location>
</feature>
<protein>
    <submittedName>
        <fullName evidence="3">Tripartite tricarboxylate transporter TctB family protein</fullName>
    </submittedName>
</protein>
<feature type="transmembrane region" description="Helical" evidence="1">
    <location>
        <begin position="38"/>
        <end position="58"/>
    </location>
</feature>
<reference evidence="4" key="1">
    <citation type="journal article" date="2019" name="Int. J. Syst. Evol. Microbiol.">
        <title>The Global Catalogue of Microorganisms (GCM) 10K type strain sequencing project: providing services to taxonomists for standard genome sequencing and annotation.</title>
        <authorList>
            <consortium name="The Broad Institute Genomics Platform"/>
            <consortium name="The Broad Institute Genome Sequencing Center for Infectious Disease"/>
            <person name="Wu L."/>
            <person name="Ma J."/>
        </authorList>
    </citation>
    <scope>NUCLEOTIDE SEQUENCE [LARGE SCALE GENOMIC DNA]</scope>
    <source>
        <strain evidence="4">KCTC 52366</strain>
    </source>
</reference>
<gene>
    <name evidence="3" type="ORF">ACFOGP_16655</name>
</gene>
<organism evidence="3 4">
    <name type="scientific">Psychromarinibacter halotolerans</name>
    <dbReference type="NCBI Taxonomy" id="1775175"/>
    <lineage>
        <taxon>Bacteria</taxon>
        <taxon>Pseudomonadati</taxon>
        <taxon>Pseudomonadota</taxon>
        <taxon>Alphaproteobacteria</taxon>
        <taxon>Rhodobacterales</taxon>
        <taxon>Paracoccaceae</taxon>
        <taxon>Psychromarinibacter</taxon>
    </lineage>
</organism>
<dbReference type="RefSeq" id="WP_275634741.1">
    <property type="nucleotide sequence ID" value="NZ_JARGYD010000011.1"/>
</dbReference>
<dbReference type="EMBL" id="JBHRTB010000010">
    <property type="protein sequence ID" value="MFC3144356.1"/>
    <property type="molecule type" value="Genomic_DNA"/>
</dbReference>
<keyword evidence="1" id="KW-0472">Membrane</keyword>
<evidence type="ECO:0000313" key="4">
    <source>
        <dbReference type="Proteomes" id="UP001595632"/>
    </source>
</evidence>
<dbReference type="InterPro" id="IPR009936">
    <property type="entry name" value="DUF1468"/>
</dbReference>
<name>A0ABV7GXV9_9RHOB</name>